<dbReference type="OrthoDB" id="514777at2759"/>
<feature type="compositionally biased region" description="Basic and acidic residues" evidence="6">
    <location>
        <begin position="118"/>
        <end position="127"/>
    </location>
</feature>
<dbReference type="Gene3D" id="1.25.40.180">
    <property type="match status" value="2"/>
</dbReference>
<feature type="compositionally biased region" description="Gly residues" evidence="6">
    <location>
        <begin position="12"/>
        <end position="21"/>
    </location>
</feature>
<keyword evidence="3" id="KW-0810">Translation regulation</keyword>
<proteinExistence type="inferred from homology"/>
<dbReference type="GO" id="GO:0006417">
    <property type="term" value="P:regulation of translation"/>
    <property type="evidence" value="ECO:0007669"/>
    <property type="project" value="UniProtKB-KW"/>
</dbReference>
<dbReference type="Proteomes" id="UP000325577">
    <property type="component" value="Linkage Group LG4"/>
</dbReference>
<dbReference type="GO" id="GO:0003729">
    <property type="term" value="F:mRNA binding"/>
    <property type="evidence" value="ECO:0007669"/>
    <property type="project" value="TreeGrafter"/>
</dbReference>
<evidence type="ECO:0000256" key="5">
    <source>
        <dbReference type="ARBA" id="ARBA00057610"/>
    </source>
</evidence>
<dbReference type="PROSITE" id="PS51366">
    <property type="entry name" value="MI"/>
    <property type="match status" value="1"/>
</dbReference>
<dbReference type="GO" id="GO:0016281">
    <property type="term" value="C:eukaryotic translation initiation factor 4F complex"/>
    <property type="evidence" value="ECO:0007669"/>
    <property type="project" value="TreeGrafter"/>
</dbReference>
<feature type="region of interest" description="Disordered" evidence="6">
    <location>
        <begin position="516"/>
        <end position="556"/>
    </location>
</feature>
<comment type="similarity">
    <text evidence="1">Belongs to the eukaryotic initiation factor 4G family.</text>
</comment>
<comment type="function">
    <text evidence="5">Plays a role in the accumulation of some potyvirus during viral infection.</text>
</comment>
<dbReference type="GO" id="GO:0003743">
    <property type="term" value="F:translation initiation factor activity"/>
    <property type="evidence" value="ECO:0007669"/>
    <property type="project" value="UniProtKB-KW"/>
</dbReference>
<keyword evidence="4" id="KW-0648">Protein biosynthesis</keyword>
<keyword evidence="2" id="KW-0396">Initiation factor</keyword>
<organism evidence="8 9">
    <name type="scientific">Nyssa sinensis</name>
    <dbReference type="NCBI Taxonomy" id="561372"/>
    <lineage>
        <taxon>Eukaryota</taxon>
        <taxon>Viridiplantae</taxon>
        <taxon>Streptophyta</taxon>
        <taxon>Embryophyta</taxon>
        <taxon>Tracheophyta</taxon>
        <taxon>Spermatophyta</taxon>
        <taxon>Magnoliopsida</taxon>
        <taxon>eudicotyledons</taxon>
        <taxon>Gunneridae</taxon>
        <taxon>Pentapetalae</taxon>
        <taxon>asterids</taxon>
        <taxon>Cornales</taxon>
        <taxon>Nyssaceae</taxon>
        <taxon>Nyssa</taxon>
    </lineage>
</organism>
<gene>
    <name evidence="8" type="ORF">F0562_009275</name>
</gene>
<evidence type="ECO:0000259" key="7">
    <source>
        <dbReference type="PROSITE" id="PS51366"/>
    </source>
</evidence>
<evidence type="ECO:0000256" key="2">
    <source>
        <dbReference type="ARBA" id="ARBA00022540"/>
    </source>
</evidence>
<feature type="region of interest" description="Disordered" evidence="6">
    <location>
        <begin position="307"/>
        <end position="328"/>
    </location>
</feature>
<dbReference type="InterPro" id="IPR016024">
    <property type="entry name" value="ARM-type_fold"/>
</dbReference>
<dbReference type="FunFam" id="1.25.40.180:FF:000027">
    <property type="entry name" value="Eukaryotic translation initiation factor isoform 4G-2"/>
    <property type="match status" value="1"/>
</dbReference>
<reference evidence="8 9" key="1">
    <citation type="submission" date="2019-09" db="EMBL/GenBank/DDBJ databases">
        <title>A chromosome-level genome assembly of the Chinese tupelo Nyssa sinensis.</title>
        <authorList>
            <person name="Yang X."/>
            <person name="Kang M."/>
            <person name="Yang Y."/>
            <person name="Xiong H."/>
            <person name="Wang M."/>
            <person name="Zhang Z."/>
            <person name="Wang Z."/>
            <person name="Wu H."/>
            <person name="Ma T."/>
            <person name="Liu J."/>
            <person name="Xi Z."/>
        </authorList>
    </citation>
    <scope>NUCLEOTIDE SEQUENCE [LARGE SCALE GENOMIC DNA]</scope>
    <source>
        <strain evidence="8">J267</strain>
        <tissue evidence="8">Leaf</tissue>
    </source>
</reference>
<dbReference type="PANTHER" id="PTHR23253">
    <property type="entry name" value="EUKARYOTIC TRANSLATION INITIATION FACTOR 4 GAMMA"/>
    <property type="match status" value="1"/>
</dbReference>
<dbReference type="PANTHER" id="PTHR23253:SF53">
    <property type="entry name" value="EUKARYOTIC TRANSLATION INITIATION FACTOR ISOFORM 4G-1"/>
    <property type="match status" value="1"/>
</dbReference>
<keyword evidence="9" id="KW-1185">Reference proteome</keyword>
<dbReference type="Pfam" id="PF02854">
    <property type="entry name" value="MIF4G"/>
    <property type="match status" value="1"/>
</dbReference>
<evidence type="ECO:0000256" key="1">
    <source>
        <dbReference type="ARBA" id="ARBA00005775"/>
    </source>
</evidence>
<dbReference type="InterPro" id="IPR003890">
    <property type="entry name" value="MIF4G-like_typ-3"/>
</dbReference>
<evidence type="ECO:0000256" key="6">
    <source>
        <dbReference type="SAM" id="MobiDB-lite"/>
    </source>
</evidence>
<evidence type="ECO:0000256" key="3">
    <source>
        <dbReference type="ARBA" id="ARBA00022845"/>
    </source>
</evidence>
<dbReference type="FunFam" id="1.25.40.180:FF:000036">
    <property type="entry name" value="Eukaryotic translation initiation factor isoform 4G-2"/>
    <property type="match status" value="1"/>
</dbReference>
<dbReference type="SMART" id="SM00543">
    <property type="entry name" value="MIF4G"/>
    <property type="match status" value="1"/>
</dbReference>
<dbReference type="SUPFAM" id="SSF48371">
    <property type="entry name" value="ARM repeat"/>
    <property type="match status" value="2"/>
</dbReference>
<feature type="region of interest" description="Disordered" evidence="6">
    <location>
        <begin position="105"/>
        <end position="139"/>
    </location>
</feature>
<feature type="region of interest" description="Disordered" evidence="6">
    <location>
        <begin position="1"/>
        <end position="21"/>
    </location>
</feature>
<sequence>MQADQTVLNLRPGGGGNRGGRVLGHRFEPSAFGSDLPVLRPHGGAPPSLYIKTADSRFESREQVRYSRDRLLQLREVVNISEDILKIKQEVEAVFFGEDQTWGRAESNLQNQSQSRYSEPDNRDWRGRSAQFPTSGEERPWEAIRENREFGGGFDTRQQEAFQYNRQDQHNLQFARAQISSNQGVGPAAALVKAEVPWSARRGNLSEKERVLKTVKGILNKLTPEKFDLLKGQLIDSGITTADILKGVISLIFDKAILEPTFCHMYALLCSDLNEKLPPFPSEEPGGKEITFKRVLLNNCQEAFEGSDQPKAEMRQMTAPEQELERRDKERTVKLRTLGNIRLIGELLKQKMVPEKIVHHIVQELLGHDNKTCPEEENVEAICQFFNTIGKQLDESPKSRRINDLYFNRLKDLSTNPQLAPRLRFMIRDVIDLRANNWIPRREEVKAKTITEIHTEAERNLGLRPGATASIRNSRGIVSGGQGNISPGGFTINRPGSGGMMPGMPGARKMPGMPGIDNDNWEVPRSRPIPRGDASTIQPTGRVQPTSTGKSPSLNSKLLPQGSGGLISGKTSALLQGSVAPSVRTPNFGSGMDPASQAPSRPVLIASTLAVTEKRATPARLNPDELQRKTLSLLEEYFSVQILDEALQCVEELKSPDHHPEVVKEAILLALEKNPPCVGPVVKLLEYLFVKKVLTARDIGTGCLLYGSTLDDIGIDLPKAPNNFGEVIGKLILAGGLDFKVVVDVLKKVENDMFQKYIFAAVMMILTSSPSGQGILDSQASDIEACKSLF</sequence>
<feature type="domain" description="MI" evidence="7">
    <location>
        <begin position="625"/>
        <end position="747"/>
    </location>
</feature>
<feature type="compositionally biased region" description="Polar residues" evidence="6">
    <location>
        <begin position="107"/>
        <end position="117"/>
    </location>
</feature>
<dbReference type="Pfam" id="PF02847">
    <property type="entry name" value="MA3"/>
    <property type="match status" value="1"/>
</dbReference>
<evidence type="ECO:0000313" key="8">
    <source>
        <dbReference type="EMBL" id="KAA8522852.1"/>
    </source>
</evidence>
<name>A0A5J4ZZG6_9ASTE</name>
<dbReference type="EMBL" id="CM018047">
    <property type="protein sequence ID" value="KAA8522852.1"/>
    <property type="molecule type" value="Genomic_DNA"/>
</dbReference>
<protein>
    <recommendedName>
        <fullName evidence="7">MI domain-containing protein</fullName>
    </recommendedName>
</protein>
<evidence type="ECO:0000313" key="9">
    <source>
        <dbReference type="Proteomes" id="UP000325577"/>
    </source>
</evidence>
<feature type="compositionally biased region" description="Polar residues" evidence="6">
    <location>
        <begin position="535"/>
        <end position="556"/>
    </location>
</feature>
<dbReference type="SMART" id="SM00544">
    <property type="entry name" value="MA3"/>
    <property type="match status" value="1"/>
</dbReference>
<accession>A0A5J4ZZG6</accession>
<evidence type="ECO:0000256" key="4">
    <source>
        <dbReference type="ARBA" id="ARBA00022917"/>
    </source>
</evidence>
<dbReference type="InterPro" id="IPR003891">
    <property type="entry name" value="Initiation_fac_eIF4g_MI"/>
</dbReference>
<dbReference type="AlphaFoldDB" id="A0A5J4ZZG6"/>